<reference evidence="2 3" key="1">
    <citation type="submission" date="2013-12" db="EMBL/GenBank/DDBJ databases">
        <authorList>
            <consortium name="DOE Joint Genome Institute"/>
            <person name="Smidt H."/>
            <person name="Huntemann M."/>
            <person name="Han J."/>
            <person name="Chen A."/>
            <person name="Kyrpides N."/>
            <person name="Mavromatis K."/>
            <person name="Markowitz V."/>
            <person name="Palaniappan K."/>
            <person name="Ivanova N."/>
            <person name="Schaumberg A."/>
            <person name="Pati A."/>
            <person name="Liolios K."/>
            <person name="Nordberg H.P."/>
            <person name="Cantor M.N."/>
            <person name="Hua S.X."/>
            <person name="Woyke T."/>
        </authorList>
    </citation>
    <scope>NUCLEOTIDE SEQUENCE [LARGE SCALE GENOMIC DNA]</scope>
    <source>
        <strain evidence="3">DSM 15288</strain>
    </source>
</reference>
<organism evidence="2 3">
    <name type="scientific">Desulfitobacterium metallireducens DSM 15288</name>
    <dbReference type="NCBI Taxonomy" id="871968"/>
    <lineage>
        <taxon>Bacteria</taxon>
        <taxon>Bacillati</taxon>
        <taxon>Bacillota</taxon>
        <taxon>Clostridia</taxon>
        <taxon>Eubacteriales</taxon>
        <taxon>Desulfitobacteriaceae</taxon>
        <taxon>Desulfitobacterium</taxon>
    </lineage>
</organism>
<sequence length="273" mass="31350">MKAIAFVDYENIWTGLLDRGYELTPEILMQAIQTYAERNDLSITGIYLYANFDREEFWRTQTSFEKTNVFTRHVFGKNNYANTELRKNAADVELILEAQEILITRTSTFDTFLLFTGDGDFLPLARKIRAWGKDVRVMGVNGSTHHVLQAFGGSNFFEEFLNHELGYKPDQDLERGIQILAQLQLSMAYVASTKARLALTEGLHRSISQVKELIRFALREKVFLEREFSDASLKIGKTKIYLLNLENERVQNVLGDTLSEIRARYVKIGVISS</sequence>
<protein>
    <recommendedName>
        <fullName evidence="1">NYN domain-containing protein</fullName>
    </recommendedName>
</protein>
<dbReference type="AlphaFoldDB" id="W0EA26"/>
<dbReference type="PANTHER" id="PTHR35811">
    <property type="entry name" value="SLR1870 PROTEIN"/>
    <property type="match status" value="1"/>
</dbReference>
<dbReference type="KEGG" id="dmt:DESME_04320"/>
<accession>W0EA26</accession>
<evidence type="ECO:0000313" key="2">
    <source>
        <dbReference type="EMBL" id="AHF06378.1"/>
    </source>
</evidence>
<dbReference type="STRING" id="871968.DESME_04320"/>
<dbReference type="PANTHER" id="PTHR35811:SF1">
    <property type="entry name" value="HTH OST-TYPE DOMAIN-CONTAINING PROTEIN"/>
    <property type="match status" value="1"/>
</dbReference>
<keyword evidence="3" id="KW-1185">Reference proteome</keyword>
<name>W0EA26_9FIRM</name>
<dbReference type="EMBL" id="CP007032">
    <property type="protein sequence ID" value="AHF06378.1"/>
    <property type="molecule type" value="Genomic_DNA"/>
</dbReference>
<dbReference type="eggNOG" id="COG1432">
    <property type="taxonomic scope" value="Bacteria"/>
</dbReference>
<gene>
    <name evidence="2" type="ORF">DESME_04320</name>
</gene>
<dbReference type="Gene3D" id="3.40.50.1010">
    <property type="entry name" value="5'-nuclease"/>
    <property type="match status" value="1"/>
</dbReference>
<feature type="domain" description="NYN" evidence="1">
    <location>
        <begin position="6"/>
        <end position="149"/>
    </location>
</feature>
<dbReference type="Proteomes" id="UP000010847">
    <property type="component" value="Chromosome"/>
</dbReference>
<dbReference type="HOGENOM" id="CLU_1015382_0_0_9"/>
<dbReference type="Pfam" id="PF01936">
    <property type="entry name" value="NYN"/>
    <property type="match status" value="1"/>
</dbReference>
<proteinExistence type="predicted"/>
<dbReference type="OrthoDB" id="1794633at2"/>
<evidence type="ECO:0000259" key="1">
    <source>
        <dbReference type="Pfam" id="PF01936"/>
    </source>
</evidence>
<dbReference type="RefSeq" id="WP_025248651.1">
    <property type="nucleotide sequence ID" value="NZ_CP007032.1"/>
</dbReference>
<dbReference type="GO" id="GO:0004540">
    <property type="term" value="F:RNA nuclease activity"/>
    <property type="evidence" value="ECO:0007669"/>
    <property type="project" value="InterPro"/>
</dbReference>
<dbReference type="InterPro" id="IPR021139">
    <property type="entry name" value="NYN"/>
</dbReference>
<evidence type="ECO:0000313" key="3">
    <source>
        <dbReference type="Proteomes" id="UP000010847"/>
    </source>
</evidence>